<comment type="caution">
    <text evidence="2">The sequence shown here is derived from an EMBL/GenBank/DDBJ whole genome shotgun (WGS) entry which is preliminary data.</text>
</comment>
<evidence type="ECO:0000256" key="1">
    <source>
        <dbReference type="SAM" id="MobiDB-lite"/>
    </source>
</evidence>
<organism evidence="2 3">
    <name type="scientific">Hibiscus sabdariffa</name>
    <name type="common">roselle</name>
    <dbReference type="NCBI Taxonomy" id="183260"/>
    <lineage>
        <taxon>Eukaryota</taxon>
        <taxon>Viridiplantae</taxon>
        <taxon>Streptophyta</taxon>
        <taxon>Embryophyta</taxon>
        <taxon>Tracheophyta</taxon>
        <taxon>Spermatophyta</taxon>
        <taxon>Magnoliopsida</taxon>
        <taxon>eudicotyledons</taxon>
        <taxon>Gunneridae</taxon>
        <taxon>Pentapetalae</taxon>
        <taxon>rosids</taxon>
        <taxon>malvids</taxon>
        <taxon>Malvales</taxon>
        <taxon>Malvaceae</taxon>
        <taxon>Malvoideae</taxon>
        <taxon>Hibiscus</taxon>
    </lineage>
</organism>
<proteinExistence type="predicted"/>
<gene>
    <name evidence="2" type="ORF">V6N11_036145</name>
</gene>
<protein>
    <submittedName>
        <fullName evidence="2">Uncharacterized protein</fullName>
    </submittedName>
</protein>
<dbReference type="Proteomes" id="UP001396334">
    <property type="component" value="Unassembled WGS sequence"/>
</dbReference>
<evidence type="ECO:0000313" key="2">
    <source>
        <dbReference type="EMBL" id="KAK9009614.1"/>
    </source>
</evidence>
<sequence>MGRTRHACGSGGDKANSPGSLGEFDANSPGDPGELALSPPLPHACLNKLKLAILLPSRRPSTRSFEQKRSRLQRKHYAYACAKFPPKAELN</sequence>
<name>A0ABR2R9L4_9ROSI</name>
<keyword evidence="3" id="KW-1185">Reference proteome</keyword>
<dbReference type="EMBL" id="JBBPBN010000024">
    <property type="protein sequence ID" value="KAK9009614.1"/>
    <property type="molecule type" value="Genomic_DNA"/>
</dbReference>
<reference evidence="2 3" key="1">
    <citation type="journal article" date="2024" name="G3 (Bethesda)">
        <title>Genome assembly of Hibiscus sabdariffa L. provides insights into metabolisms of medicinal natural products.</title>
        <authorList>
            <person name="Kim T."/>
        </authorList>
    </citation>
    <scope>NUCLEOTIDE SEQUENCE [LARGE SCALE GENOMIC DNA]</scope>
    <source>
        <strain evidence="2">TK-2024</strain>
        <tissue evidence="2">Old leaves</tissue>
    </source>
</reference>
<evidence type="ECO:0000313" key="3">
    <source>
        <dbReference type="Proteomes" id="UP001396334"/>
    </source>
</evidence>
<accession>A0ABR2R9L4</accession>
<feature type="region of interest" description="Disordered" evidence="1">
    <location>
        <begin position="1"/>
        <end position="39"/>
    </location>
</feature>